<dbReference type="InterPro" id="IPR041698">
    <property type="entry name" value="Methyltransf_25"/>
</dbReference>
<keyword evidence="2" id="KW-0489">Methyltransferase</keyword>
<dbReference type="EMBL" id="QJJQ01000005">
    <property type="protein sequence ID" value="PXW87583.1"/>
    <property type="molecule type" value="Genomic_DNA"/>
</dbReference>
<dbReference type="AlphaFoldDB" id="A0A2V3VZT5"/>
<feature type="domain" description="Methyltransferase" evidence="1">
    <location>
        <begin position="41"/>
        <end position="136"/>
    </location>
</feature>
<dbReference type="OrthoDB" id="9804312at2"/>
<dbReference type="GO" id="GO:0032259">
    <property type="term" value="P:methylation"/>
    <property type="evidence" value="ECO:0007669"/>
    <property type="project" value="UniProtKB-KW"/>
</dbReference>
<dbReference type="Pfam" id="PF13649">
    <property type="entry name" value="Methyltransf_25"/>
    <property type="match status" value="1"/>
</dbReference>
<gene>
    <name evidence="2" type="ORF">DFR56_105230</name>
</gene>
<sequence length="252" mass="28957">MFSNYGKISTELYDFTKPVGTSINGDIEYYMERLKSVNGKVLEAGVGTGRFIIPLLEEGFTVDGVDYSNEMLQICKENCKERKLKPNLYEANLESLQLPSKYEAIVMPTGSFCLIDGRKDGMTVLNNFKDHLEMGGRLIIDLLLPYDFKEGEIETDVFTLPNDEGIILERRSDKIDWINQTTTTYLKYEKWKLGKLIDTELQKFPLTWYGMEEFRSILKSLGFINITCSSNYVFERYPVASNEIITFEAEKG</sequence>
<dbReference type="CDD" id="cd02440">
    <property type="entry name" value="AdoMet_MTases"/>
    <property type="match status" value="1"/>
</dbReference>
<evidence type="ECO:0000313" key="2">
    <source>
        <dbReference type="EMBL" id="PXW87583.1"/>
    </source>
</evidence>
<reference evidence="2 3" key="1">
    <citation type="submission" date="2018-05" db="EMBL/GenBank/DDBJ databases">
        <title>Genomic Encyclopedia of Type Strains, Phase IV (KMG-IV): sequencing the most valuable type-strain genomes for metagenomic binning, comparative biology and taxonomic classification.</title>
        <authorList>
            <person name="Goeker M."/>
        </authorList>
    </citation>
    <scope>NUCLEOTIDE SEQUENCE [LARGE SCALE GENOMIC DNA]</scope>
    <source>
        <strain evidence="2 3">DSM 28556</strain>
    </source>
</reference>
<evidence type="ECO:0000313" key="3">
    <source>
        <dbReference type="Proteomes" id="UP000247978"/>
    </source>
</evidence>
<protein>
    <submittedName>
        <fullName evidence="2">Methyltransferase family protein</fullName>
    </submittedName>
</protein>
<dbReference type="InterPro" id="IPR029063">
    <property type="entry name" value="SAM-dependent_MTases_sf"/>
</dbReference>
<dbReference type="SUPFAM" id="SSF53335">
    <property type="entry name" value="S-adenosyl-L-methionine-dependent methyltransferases"/>
    <property type="match status" value="1"/>
</dbReference>
<dbReference type="Gene3D" id="3.40.50.150">
    <property type="entry name" value="Vaccinia Virus protein VP39"/>
    <property type="match status" value="1"/>
</dbReference>
<organism evidence="2 3">
    <name type="scientific">Pseudogracilibacillus auburnensis</name>
    <dbReference type="NCBI Taxonomy" id="1494959"/>
    <lineage>
        <taxon>Bacteria</taxon>
        <taxon>Bacillati</taxon>
        <taxon>Bacillota</taxon>
        <taxon>Bacilli</taxon>
        <taxon>Bacillales</taxon>
        <taxon>Bacillaceae</taxon>
        <taxon>Pseudogracilibacillus</taxon>
    </lineage>
</organism>
<accession>A0A2V3VZT5</accession>
<dbReference type="Proteomes" id="UP000247978">
    <property type="component" value="Unassembled WGS sequence"/>
</dbReference>
<proteinExistence type="predicted"/>
<name>A0A2V3VZT5_9BACI</name>
<dbReference type="RefSeq" id="WP_110395163.1">
    <property type="nucleotide sequence ID" value="NZ_JBHUHB010000001.1"/>
</dbReference>
<dbReference type="GO" id="GO:0008168">
    <property type="term" value="F:methyltransferase activity"/>
    <property type="evidence" value="ECO:0007669"/>
    <property type="project" value="UniProtKB-KW"/>
</dbReference>
<keyword evidence="2" id="KW-0808">Transferase</keyword>
<comment type="caution">
    <text evidence="2">The sequence shown here is derived from an EMBL/GenBank/DDBJ whole genome shotgun (WGS) entry which is preliminary data.</text>
</comment>
<dbReference type="Gene3D" id="2.20.25.110">
    <property type="entry name" value="S-adenosyl-L-methionine-dependent methyltransferases"/>
    <property type="match status" value="1"/>
</dbReference>
<keyword evidence="3" id="KW-1185">Reference proteome</keyword>
<evidence type="ECO:0000259" key="1">
    <source>
        <dbReference type="Pfam" id="PF13649"/>
    </source>
</evidence>